<reference evidence="2" key="1">
    <citation type="journal article" date="2020" name="Stud. Mycol.">
        <title>101 Dothideomycetes genomes: a test case for predicting lifestyles and emergence of pathogens.</title>
        <authorList>
            <person name="Haridas S."/>
            <person name="Albert R."/>
            <person name="Binder M."/>
            <person name="Bloem J."/>
            <person name="Labutti K."/>
            <person name="Salamov A."/>
            <person name="Andreopoulos B."/>
            <person name="Baker S."/>
            <person name="Barry K."/>
            <person name="Bills G."/>
            <person name="Bluhm B."/>
            <person name="Cannon C."/>
            <person name="Castanera R."/>
            <person name="Culley D."/>
            <person name="Daum C."/>
            <person name="Ezra D."/>
            <person name="Gonzalez J."/>
            <person name="Henrissat B."/>
            <person name="Kuo A."/>
            <person name="Liang C."/>
            <person name="Lipzen A."/>
            <person name="Lutzoni F."/>
            <person name="Magnuson J."/>
            <person name="Mondo S."/>
            <person name="Nolan M."/>
            <person name="Ohm R."/>
            <person name="Pangilinan J."/>
            <person name="Park H.-J."/>
            <person name="Ramirez L."/>
            <person name="Alfaro M."/>
            <person name="Sun H."/>
            <person name="Tritt A."/>
            <person name="Yoshinaga Y."/>
            <person name="Zwiers L.-H."/>
            <person name="Turgeon B."/>
            <person name="Goodwin S."/>
            <person name="Spatafora J."/>
            <person name="Crous P."/>
            <person name="Grigoriev I."/>
        </authorList>
    </citation>
    <scope>NUCLEOTIDE SEQUENCE</scope>
    <source>
        <strain evidence="2">CBS 269.34</strain>
    </source>
</reference>
<dbReference type="Gene3D" id="3.30.530.20">
    <property type="match status" value="1"/>
</dbReference>
<proteinExistence type="predicted"/>
<protein>
    <recommendedName>
        <fullName evidence="4">Polyketide cyclase/dehydrase</fullName>
    </recommendedName>
</protein>
<evidence type="ECO:0000313" key="3">
    <source>
        <dbReference type="Proteomes" id="UP000799750"/>
    </source>
</evidence>
<evidence type="ECO:0000313" key="2">
    <source>
        <dbReference type="EMBL" id="KAF2491299.1"/>
    </source>
</evidence>
<sequence length="195" mass="21605">MPSRALLAALVAIGALLAAIIQITPDKRTEVLPTPNISQKEAVGTAGYSARFHAPADEVWSKVVDFPSYHKWSSSLKVDFQGYPLKVGSVGTLVTTKPGKAPEENRVEIIIIDHQARILAWRAILPVSASLLLVERVQQVAELSDPPGWCEYRSWDSWKGPLGYLMQWTVKKVIKEGIRTWGDQELTKYINSVVA</sequence>
<evidence type="ECO:0008006" key="4">
    <source>
        <dbReference type="Google" id="ProtNLM"/>
    </source>
</evidence>
<keyword evidence="3" id="KW-1185">Reference proteome</keyword>
<name>A0A6A6QGS6_9PEZI</name>
<organism evidence="2 3">
    <name type="scientific">Lophium mytilinum</name>
    <dbReference type="NCBI Taxonomy" id="390894"/>
    <lineage>
        <taxon>Eukaryota</taxon>
        <taxon>Fungi</taxon>
        <taxon>Dikarya</taxon>
        <taxon>Ascomycota</taxon>
        <taxon>Pezizomycotina</taxon>
        <taxon>Dothideomycetes</taxon>
        <taxon>Pleosporomycetidae</taxon>
        <taxon>Mytilinidiales</taxon>
        <taxon>Mytilinidiaceae</taxon>
        <taxon>Lophium</taxon>
    </lineage>
</organism>
<dbReference type="InterPro" id="IPR023393">
    <property type="entry name" value="START-like_dom_sf"/>
</dbReference>
<dbReference type="EMBL" id="MU004195">
    <property type="protein sequence ID" value="KAF2491299.1"/>
    <property type="molecule type" value="Genomic_DNA"/>
</dbReference>
<dbReference type="Proteomes" id="UP000799750">
    <property type="component" value="Unassembled WGS sequence"/>
</dbReference>
<evidence type="ECO:0000256" key="1">
    <source>
        <dbReference type="SAM" id="SignalP"/>
    </source>
</evidence>
<feature type="signal peptide" evidence="1">
    <location>
        <begin position="1"/>
        <end position="18"/>
    </location>
</feature>
<dbReference type="SUPFAM" id="SSF55961">
    <property type="entry name" value="Bet v1-like"/>
    <property type="match status" value="1"/>
</dbReference>
<dbReference type="AlphaFoldDB" id="A0A6A6QGS6"/>
<keyword evidence="1" id="KW-0732">Signal</keyword>
<dbReference type="OrthoDB" id="509124at2759"/>
<feature type="chain" id="PRO_5025364645" description="Polyketide cyclase/dehydrase" evidence="1">
    <location>
        <begin position="19"/>
        <end position="195"/>
    </location>
</feature>
<gene>
    <name evidence="2" type="ORF">BU16DRAFT_565006</name>
</gene>
<accession>A0A6A6QGS6</accession>